<proteinExistence type="predicted"/>
<dbReference type="AlphaFoldDB" id="A0A9P7ZYN7"/>
<evidence type="ECO:0000313" key="2">
    <source>
        <dbReference type="Proteomes" id="UP000717515"/>
    </source>
</evidence>
<accession>A0A9P7ZYN7</accession>
<sequence>MRIGRFDRAIDEVMNHWEYDDCAKILLHGIEVYFGQRHSDSQGDMAIQMKLANLVHCRVHERLYGHLDVGKSETEKVLSVCQSEIETTDLLRGLPLTNDWKEGFYNPANHGCSATTRNIVDDINSHPLEKASIETNVVLKSFHHYLLCNQRIAAGGTEDTDGISDVVDGNHVVLIFPFGDYLQQSLQKTIPDKGKRDSKMRDPALDVTISPHDAQCFRQTLFVVHNHIMDSLPYELLCILLVAVKDRFRTTVISPDNMKILKRYQAIDVSRTGVTSEDILRLIRCGITVITIHQCFNIDKRSLLSGLREYGAENPDVFVSLHTARSNIGMWLNLRSDLVPYSGNIYIYDDNAPSPKYDLVLNMPSKEGERHVCHICGRDAVRYVSADIGVRTATPVRSKATIIHPTAV</sequence>
<comment type="caution">
    <text evidence="1">The sequence shown here is derived from an EMBL/GenBank/DDBJ whole genome shotgun (WGS) entry which is preliminary data.</text>
</comment>
<organism evidence="1 2">
    <name type="scientific">Mortierella alpina</name>
    <name type="common">Oleaginous fungus</name>
    <name type="synonym">Mortierella renispora</name>
    <dbReference type="NCBI Taxonomy" id="64518"/>
    <lineage>
        <taxon>Eukaryota</taxon>
        <taxon>Fungi</taxon>
        <taxon>Fungi incertae sedis</taxon>
        <taxon>Mucoromycota</taxon>
        <taxon>Mortierellomycotina</taxon>
        <taxon>Mortierellomycetes</taxon>
        <taxon>Mortierellales</taxon>
        <taxon>Mortierellaceae</taxon>
        <taxon>Mortierella</taxon>
    </lineage>
</organism>
<dbReference type="EMBL" id="JAIFTL010000543">
    <property type="protein sequence ID" value="KAG9319214.1"/>
    <property type="molecule type" value="Genomic_DNA"/>
</dbReference>
<gene>
    <name evidence="1" type="ORF">KVV02_004019</name>
</gene>
<evidence type="ECO:0000313" key="1">
    <source>
        <dbReference type="EMBL" id="KAG9319214.1"/>
    </source>
</evidence>
<protein>
    <submittedName>
        <fullName evidence="1">Uncharacterized protein</fullName>
    </submittedName>
</protein>
<reference evidence="1" key="1">
    <citation type="submission" date="2021-07" db="EMBL/GenBank/DDBJ databases">
        <title>Draft genome of Mortierella alpina, strain LL118, isolated from an aspen leaf litter sample.</title>
        <authorList>
            <person name="Yang S."/>
            <person name="Vinatzer B.A."/>
        </authorList>
    </citation>
    <scope>NUCLEOTIDE SEQUENCE</scope>
    <source>
        <strain evidence="1">LL118</strain>
    </source>
</reference>
<name>A0A9P7ZYN7_MORAP</name>
<dbReference type="Proteomes" id="UP000717515">
    <property type="component" value="Unassembled WGS sequence"/>
</dbReference>